<evidence type="ECO:0000313" key="1">
    <source>
        <dbReference type="EMBL" id="GEU74114.1"/>
    </source>
</evidence>
<comment type="caution">
    <text evidence="1">The sequence shown here is derived from an EMBL/GenBank/DDBJ whole genome shotgun (WGS) entry which is preliminary data.</text>
</comment>
<reference evidence="1" key="1">
    <citation type="journal article" date="2019" name="Sci. Rep.">
        <title>Draft genome of Tanacetum cinerariifolium, the natural source of mosquito coil.</title>
        <authorList>
            <person name="Yamashiro T."/>
            <person name="Shiraishi A."/>
            <person name="Satake H."/>
            <person name="Nakayama K."/>
        </authorList>
    </citation>
    <scope>NUCLEOTIDE SEQUENCE</scope>
</reference>
<name>A0A6L2MP09_TANCI</name>
<protein>
    <submittedName>
        <fullName evidence="1">Uncharacterized protein</fullName>
    </submittedName>
</protein>
<sequence>MIGLGIANIAFLACVTYSRRVDYKMVVKEIEDELLEEMDKFGLWFEQDVDGEDEDDIKNKLVMVSEEGWRS</sequence>
<dbReference type="AlphaFoldDB" id="A0A6L2MP09"/>
<accession>A0A6L2MP09</accession>
<organism evidence="1">
    <name type="scientific">Tanacetum cinerariifolium</name>
    <name type="common">Dalmatian daisy</name>
    <name type="synonym">Chrysanthemum cinerariifolium</name>
    <dbReference type="NCBI Taxonomy" id="118510"/>
    <lineage>
        <taxon>Eukaryota</taxon>
        <taxon>Viridiplantae</taxon>
        <taxon>Streptophyta</taxon>
        <taxon>Embryophyta</taxon>
        <taxon>Tracheophyta</taxon>
        <taxon>Spermatophyta</taxon>
        <taxon>Magnoliopsida</taxon>
        <taxon>eudicotyledons</taxon>
        <taxon>Gunneridae</taxon>
        <taxon>Pentapetalae</taxon>
        <taxon>asterids</taxon>
        <taxon>campanulids</taxon>
        <taxon>Asterales</taxon>
        <taxon>Asteraceae</taxon>
        <taxon>Asteroideae</taxon>
        <taxon>Anthemideae</taxon>
        <taxon>Anthemidinae</taxon>
        <taxon>Tanacetum</taxon>
    </lineage>
</organism>
<dbReference type="EMBL" id="BKCJ010006823">
    <property type="protein sequence ID" value="GEU74114.1"/>
    <property type="molecule type" value="Genomic_DNA"/>
</dbReference>
<proteinExistence type="predicted"/>
<gene>
    <name evidence="1" type="ORF">Tci_046092</name>
</gene>